<dbReference type="AlphaFoldDB" id="A0A7T9DK17"/>
<dbReference type="InterPro" id="IPR002871">
    <property type="entry name" value="NIF_FeS_clus_asmbl_NifU_N"/>
</dbReference>
<proteinExistence type="predicted"/>
<dbReference type="GO" id="GO:0016226">
    <property type="term" value="P:iron-sulfur cluster assembly"/>
    <property type="evidence" value="ECO:0007669"/>
    <property type="project" value="InterPro"/>
</dbReference>
<feature type="domain" description="NIF system FeS cluster assembly NifU N-terminal" evidence="1">
    <location>
        <begin position="14"/>
        <end position="133"/>
    </location>
</feature>
<dbReference type="EMBL" id="CP064981">
    <property type="protein sequence ID" value="QQR92769.1"/>
    <property type="molecule type" value="Genomic_DNA"/>
</dbReference>
<gene>
    <name evidence="2" type="ORF">IPJ89_00805</name>
</gene>
<dbReference type="GO" id="GO:0051536">
    <property type="term" value="F:iron-sulfur cluster binding"/>
    <property type="evidence" value="ECO:0007669"/>
    <property type="project" value="InterPro"/>
</dbReference>
<dbReference type="Proteomes" id="UP000596004">
    <property type="component" value="Chromosome"/>
</dbReference>
<accession>A0A7T9DK17</accession>
<dbReference type="PANTHER" id="PTHR10093">
    <property type="entry name" value="IRON-SULFUR CLUSTER ASSEMBLY ENZYME NIFU HOMOLOG"/>
    <property type="match status" value="1"/>
</dbReference>
<sequence>MRENDDKDFAGDGMYRENILDHYKHPRNTHKLPRCDIEHTESNPVCGDRISYAFAFDGKGRIAGVSMQAQGCAISVASGSMLSDELKGKTPAQVAKMTHADIEEMLGVELGPVRLKCAMLSLDTAKNALGIHQKYVQKSSGKGK</sequence>
<dbReference type="Gene3D" id="3.90.1010.10">
    <property type="match status" value="1"/>
</dbReference>
<evidence type="ECO:0000259" key="1">
    <source>
        <dbReference type="Pfam" id="PF01592"/>
    </source>
</evidence>
<evidence type="ECO:0000313" key="2">
    <source>
        <dbReference type="EMBL" id="QQR92769.1"/>
    </source>
</evidence>
<organism evidence="2">
    <name type="scientific">Candidatus Iainarchaeum sp</name>
    <dbReference type="NCBI Taxonomy" id="3101447"/>
    <lineage>
        <taxon>Archaea</taxon>
        <taxon>Candidatus Iainarchaeota</taxon>
        <taxon>Candidatus Iainarchaeia</taxon>
        <taxon>Candidatus Iainarchaeales</taxon>
        <taxon>Candidatus Iainarchaeaceae</taxon>
        <taxon>Candidatus Iainarchaeum</taxon>
    </lineage>
</organism>
<reference evidence="2" key="1">
    <citation type="submission" date="2020-11" db="EMBL/GenBank/DDBJ databases">
        <title>Connecting structure to function with the recovery of over 1000 high-quality activated sludge metagenome-assembled genomes encoding full-length rRNA genes using long-read sequencing.</title>
        <authorList>
            <person name="Singleton C.M."/>
            <person name="Petriglieri F."/>
            <person name="Kristensen J.M."/>
            <person name="Kirkegaard R.H."/>
            <person name="Michaelsen T.Y."/>
            <person name="Andersen M.H."/>
            <person name="Karst S.M."/>
            <person name="Dueholm M.S."/>
            <person name="Nielsen P.H."/>
            <person name="Albertsen M."/>
        </authorList>
    </citation>
    <scope>NUCLEOTIDE SEQUENCE</scope>
    <source>
        <strain evidence="2">Fred_18-Q3-R57-64_BAT3C.431</strain>
    </source>
</reference>
<dbReference type="CDD" id="cd06664">
    <property type="entry name" value="IscU_like"/>
    <property type="match status" value="1"/>
</dbReference>
<name>A0A7T9DK17_9ARCH</name>
<dbReference type="Pfam" id="PF01592">
    <property type="entry name" value="NifU_N"/>
    <property type="match status" value="1"/>
</dbReference>
<dbReference type="GO" id="GO:0005506">
    <property type="term" value="F:iron ion binding"/>
    <property type="evidence" value="ECO:0007669"/>
    <property type="project" value="InterPro"/>
</dbReference>
<dbReference type="SUPFAM" id="SSF82649">
    <property type="entry name" value="SufE/NifU"/>
    <property type="match status" value="1"/>
</dbReference>
<protein>
    <submittedName>
        <fullName evidence="2">Iron-sulfur cluster assembly scaffold protein</fullName>
    </submittedName>
</protein>